<evidence type="ECO:0000313" key="2">
    <source>
        <dbReference type="EMBL" id="KAK1395189.1"/>
    </source>
</evidence>
<dbReference type="AlphaFoldDB" id="A0AAD8J1L3"/>
<sequence length="678" mass="77410">MASNTRSRTTEEQWRDIEARIQEVSASCHKKIAETSAQMEKRIIDKMDQVMTLVSGCDAKIEAYNASMEERIKVKVDGAMKIQNMEKVIGRDGEIWVNRSPILQTPVTGSRVGLVEDNIGGKERMMKTNFHPPRIEIPCFGGEDPRTWLRKCDKFFALHKVSEIYKVEIVEMYLESKADVWYQGFKLLHDKFSWSQFGEALMKRFGKNGGLDVQEEFNKLSQTGSLMDYVERFEELKSLVLYRNANLEEGYFISSFISGLKMELKPMVRLMKPQSLLDAIEIAQYQEQTIEVIIKKQEIKKWSHSDDNKSVSGNKKLGSNQLEEKKKTGVSEYFKKISPEEFQYRKNNHLCYKCGEKYGQGHICKNQQYTYMLIDEVKDKEIAELLEEEESEEGTVTEVSLNALSDSMMRKTITLEGTVKGEVIQILVDTGSTLTILDSAIVEKLKLTGEIRNKLDIKLANGSTVSSSLVIPKLTWEVQNYKFCCDARVLNIGNWDMIVGVDWLEQYSPIMFDFKKLHLRLNATGTAEEQVLLQGAVKEKATIKLVRGKKLSNLNQEIVRKQFKSELQEVVLATSEMESNTATQAMPDNIAAVIKRYSKVFAIPTSLPPTRSVDHAIPLQNSAKPFKLKPYRYPHSQKSEIEKQVQDMLNSGTIKTSNSPYASPVIWLKRRITLGDFV</sequence>
<dbReference type="Proteomes" id="UP001237642">
    <property type="component" value="Unassembled WGS sequence"/>
</dbReference>
<dbReference type="GO" id="GO:0006508">
    <property type="term" value="P:proteolysis"/>
    <property type="evidence" value="ECO:0007669"/>
    <property type="project" value="InterPro"/>
</dbReference>
<dbReference type="Gene3D" id="3.10.10.10">
    <property type="entry name" value="HIV Type 1 Reverse Transcriptase, subunit A, domain 1"/>
    <property type="match status" value="1"/>
</dbReference>
<dbReference type="Gene3D" id="2.40.70.10">
    <property type="entry name" value="Acid Proteases"/>
    <property type="match status" value="1"/>
</dbReference>
<evidence type="ECO:0000313" key="3">
    <source>
        <dbReference type="Proteomes" id="UP001237642"/>
    </source>
</evidence>
<accession>A0AAD8J1L3</accession>
<keyword evidence="3" id="KW-1185">Reference proteome</keyword>
<dbReference type="GO" id="GO:0004190">
    <property type="term" value="F:aspartic-type endopeptidase activity"/>
    <property type="evidence" value="ECO:0007669"/>
    <property type="project" value="InterPro"/>
</dbReference>
<gene>
    <name evidence="2" type="ORF">POM88_014245</name>
</gene>
<dbReference type="EMBL" id="JAUIZM010000003">
    <property type="protein sequence ID" value="KAK1395189.1"/>
    <property type="molecule type" value="Genomic_DNA"/>
</dbReference>
<reference evidence="2" key="1">
    <citation type="submission" date="2023-02" db="EMBL/GenBank/DDBJ databases">
        <title>Genome of toxic invasive species Heracleum sosnowskyi carries increased number of genes despite the absence of recent whole-genome duplications.</title>
        <authorList>
            <person name="Schelkunov M."/>
            <person name="Shtratnikova V."/>
            <person name="Makarenko M."/>
            <person name="Klepikova A."/>
            <person name="Omelchenko D."/>
            <person name="Novikova G."/>
            <person name="Obukhova E."/>
            <person name="Bogdanov V."/>
            <person name="Penin A."/>
            <person name="Logacheva M."/>
        </authorList>
    </citation>
    <scope>NUCLEOTIDE SEQUENCE</scope>
    <source>
        <strain evidence="2">Hsosn_3</strain>
        <tissue evidence="2">Leaf</tissue>
    </source>
</reference>
<feature type="domain" description="Ty3 transposon capsid-like protein" evidence="1">
    <location>
        <begin position="163"/>
        <end position="308"/>
    </location>
</feature>
<dbReference type="InterPro" id="IPR001969">
    <property type="entry name" value="Aspartic_peptidase_AS"/>
</dbReference>
<dbReference type="Pfam" id="PF08284">
    <property type="entry name" value="RVP_2"/>
    <property type="match status" value="1"/>
</dbReference>
<dbReference type="SUPFAM" id="SSF50630">
    <property type="entry name" value="Acid proteases"/>
    <property type="match status" value="1"/>
</dbReference>
<organism evidence="2 3">
    <name type="scientific">Heracleum sosnowskyi</name>
    <dbReference type="NCBI Taxonomy" id="360622"/>
    <lineage>
        <taxon>Eukaryota</taxon>
        <taxon>Viridiplantae</taxon>
        <taxon>Streptophyta</taxon>
        <taxon>Embryophyta</taxon>
        <taxon>Tracheophyta</taxon>
        <taxon>Spermatophyta</taxon>
        <taxon>Magnoliopsida</taxon>
        <taxon>eudicotyledons</taxon>
        <taxon>Gunneridae</taxon>
        <taxon>Pentapetalae</taxon>
        <taxon>asterids</taxon>
        <taxon>campanulids</taxon>
        <taxon>Apiales</taxon>
        <taxon>Apiaceae</taxon>
        <taxon>Apioideae</taxon>
        <taxon>apioid superclade</taxon>
        <taxon>Tordylieae</taxon>
        <taxon>Tordyliinae</taxon>
        <taxon>Heracleum</taxon>
    </lineage>
</organism>
<dbReference type="Pfam" id="PF19259">
    <property type="entry name" value="Ty3_capsid"/>
    <property type="match status" value="1"/>
</dbReference>
<reference evidence="2" key="2">
    <citation type="submission" date="2023-05" db="EMBL/GenBank/DDBJ databases">
        <authorList>
            <person name="Schelkunov M.I."/>
        </authorList>
    </citation>
    <scope>NUCLEOTIDE SEQUENCE</scope>
    <source>
        <strain evidence="2">Hsosn_3</strain>
        <tissue evidence="2">Leaf</tissue>
    </source>
</reference>
<dbReference type="InterPro" id="IPR045358">
    <property type="entry name" value="Ty3_capsid"/>
</dbReference>
<dbReference type="InterPro" id="IPR021109">
    <property type="entry name" value="Peptidase_aspartic_dom_sf"/>
</dbReference>
<dbReference type="CDD" id="cd00303">
    <property type="entry name" value="retropepsin_like"/>
    <property type="match status" value="1"/>
</dbReference>
<protein>
    <recommendedName>
        <fullName evidence="1">Ty3 transposon capsid-like protein domain-containing protein</fullName>
    </recommendedName>
</protein>
<name>A0AAD8J1L3_9APIA</name>
<dbReference type="PANTHER" id="PTHR15503:SF40">
    <property type="match status" value="1"/>
</dbReference>
<comment type="caution">
    <text evidence="2">The sequence shown here is derived from an EMBL/GenBank/DDBJ whole genome shotgun (WGS) entry which is preliminary data.</text>
</comment>
<proteinExistence type="predicted"/>
<dbReference type="PANTHER" id="PTHR15503">
    <property type="entry name" value="LDOC1 RELATED"/>
    <property type="match status" value="1"/>
</dbReference>
<dbReference type="InterPro" id="IPR032567">
    <property type="entry name" value="RTL1-rel"/>
</dbReference>
<dbReference type="PROSITE" id="PS00141">
    <property type="entry name" value="ASP_PROTEASE"/>
    <property type="match status" value="1"/>
</dbReference>
<evidence type="ECO:0000259" key="1">
    <source>
        <dbReference type="Pfam" id="PF19259"/>
    </source>
</evidence>
<dbReference type="SUPFAM" id="SSF56672">
    <property type="entry name" value="DNA/RNA polymerases"/>
    <property type="match status" value="1"/>
</dbReference>
<dbReference type="InterPro" id="IPR043502">
    <property type="entry name" value="DNA/RNA_pol_sf"/>
</dbReference>